<dbReference type="Pfam" id="PF00005">
    <property type="entry name" value="ABC_tran"/>
    <property type="match status" value="1"/>
</dbReference>
<dbReference type="InterPro" id="IPR003439">
    <property type="entry name" value="ABC_transporter-like_ATP-bd"/>
</dbReference>
<feature type="domain" description="ABC transporter" evidence="5">
    <location>
        <begin position="19"/>
        <end position="254"/>
    </location>
</feature>
<dbReference type="SMART" id="SM00382">
    <property type="entry name" value="AAA"/>
    <property type="match status" value="1"/>
</dbReference>
<dbReference type="GO" id="GO:0005524">
    <property type="term" value="F:ATP binding"/>
    <property type="evidence" value="ECO:0007669"/>
    <property type="project" value="UniProtKB-KW"/>
</dbReference>
<organism evidence="6 7">
    <name type="scientific">Muricoccus nepalensis</name>
    <dbReference type="NCBI Taxonomy" id="1854500"/>
    <lineage>
        <taxon>Bacteria</taxon>
        <taxon>Pseudomonadati</taxon>
        <taxon>Pseudomonadota</taxon>
        <taxon>Alphaproteobacteria</taxon>
        <taxon>Acetobacterales</taxon>
        <taxon>Roseomonadaceae</taxon>
        <taxon>Muricoccus</taxon>
    </lineage>
</organism>
<dbReference type="GO" id="GO:0016887">
    <property type="term" value="F:ATP hydrolysis activity"/>
    <property type="evidence" value="ECO:0007669"/>
    <property type="project" value="InterPro"/>
</dbReference>
<name>A0A502GDJ7_9PROT</name>
<evidence type="ECO:0000313" key="7">
    <source>
        <dbReference type="Proteomes" id="UP000317078"/>
    </source>
</evidence>
<dbReference type="PROSITE" id="PS00211">
    <property type="entry name" value="ABC_TRANSPORTER_1"/>
    <property type="match status" value="1"/>
</dbReference>
<sequence length="280" mass="30377">MGAARVLRTLLRGRAVAILELEAVEKSFPARGGPAMLAMDRISLAVREGEFLSILGPSGCGKSTLLQIAAGLMPPSAGTVRVAGRPVTGPPPEAVYVFQQYGRSLLPWRTVRDNVAFAVEHRPGISKARARELADVQLAAVALTGFGDHFPWQLSGGMQQRVALARALAAEPKIMLLDEPFSAVDALTRLDLHRLMLELWEKRGLTVVLVTHDVEEAVALSDRVALLTKRPSTIARLVETGLPRPRDAVEVRETPRFLELRHELLDALLTRHAPGDGHAA</sequence>
<reference evidence="6 7" key="1">
    <citation type="journal article" date="2019" name="Environ. Microbiol.">
        <title>Species interactions and distinct microbial communities in high Arctic permafrost affected cryosols are associated with the CH4 and CO2 gas fluxes.</title>
        <authorList>
            <person name="Altshuler I."/>
            <person name="Hamel J."/>
            <person name="Turney S."/>
            <person name="Magnuson E."/>
            <person name="Levesque R."/>
            <person name="Greer C."/>
            <person name="Whyte L.G."/>
        </authorList>
    </citation>
    <scope>NUCLEOTIDE SEQUENCE [LARGE SCALE GENOMIC DNA]</scope>
    <source>
        <strain evidence="6 7">S9.3B</strain>
    </source>
</reference>
<evidence type="ECO:0000256" key="2">
    <source>
        <dbReference type="ARBA" id="ARBA00022448"/>
    </source>
</evidence>
<dbReference type="PANTHER" id="PTHR42788:SF13">
    <property type="entry name" value="ALIPHATIC SULFONATES IMPORT ATP-BINDING PROTEIN SSUB"/>
    <property type="match status" value="1"/>
</dbReference>
<dbReference type="PROSITE" id="PS50893">
    <property type="entry name" value="ABC_TRANSPORTER_2"/>
    <property type="match status" value="1"/>
</dbReference>
<dbReference type="InterPro" id="IPR050166">
    <property type="entry name" value="ABC_transporter_ATP-bind"/>
</dbReference>
<keyword evidence="3" id="KW-0547">Nucleotide-binding</keyword>
<evidence type="ECO:0000256" key="4">
    <source>
        <dbReference type="ARBA" id="ARBA00022840"/>
    </source>
</evidence>
<keyword evidence="4 6" id="KW-0067">ATP-binding</keyword>
<dbReference type="InterPro" id="IPR017871">
    <property type="entry name" value="ABC_transporter-like_CS"/>
</dbReference>
<dbReference type="InterPro" id="IPR003593">
    <property type="entry name" value="AAA+_ATPase"/>
</dbReference>
<dbReference type="InterPro" id="IPR027417">
    <property type="entry name" value="P-loop_NTPase"/>
</dbReference>
<keyword evidence="2" id="KW-0813">Transport</keyword>
<proteinExistence type="inferred from homology"/>
<dbReference type="PANTHER" id="PTHR42788">
    <property type="entry name" value="TAURINE IMPORT ATP-BINDING PROTEIN-RELATED"/>
    <property type="match status" value="1"/>
</dbReference>
<dbReference type="Proteomes" id="UP000317078">
    <property type="component" value="Unassembled WGS sequence"/>
</dbReference>
<comment type="similarity">
    <text evidence="1">Belongs to the ABC transporter superfamily.</text>
</comment>
<gene>
    <name evidence="6" type="ORF">EAH89_06280</name>
</gene>
<evidence type="ECO:0000256" key="1">
    <source>
        <dbReference type="ARBA" id="ARBA00005417"/>
    </source>
</evidence>
<accession>A0A502GDJ7</accession>
<protein>
    <submittedName>
        <fullName evidence="6">ABC transporter ATP-binding protein</fullName>
    </submittedName>
</protein>
<evidence type="ECO:0000256" key="3">
    <source>
        <dbReference type="ARBA" id="ARBA00022741"/>
    </source>
</evidence>
<dbReference type="OrthoDB" id="9807242at2"/>
<dbReference type="Gene3D" id="3.40.50.300">
    <property type="entry name" value="P-loop containing nucleotide triphosphate hydrolases"/>
    <property type="match status" value="1"/>
</dbReference>
<keyword evidence="7" id="KW-1185">Reference proteome</keyword>
<dbReference type="AlphaFoldDB" id="A0A502GDJ7"/>
<dbReference type="SUPFAM" id="SSF52540">
    <property type="entry name" value="P-loop containing nucleoside triphosphate hydrolases"/>
    <property type="match status" value="1"/>
</dbReference>
<comment type="caution">
    <text evidence="6">The sequence shown here is derived from an EMBL/GenBank/DDBJ whole genome shotgun (WGS) entry which is preliminary data.</text>
</comment>
<dbReference type="CDD" id="cd03293">
    <property type="entry name" value="ABC_NrtD_SsuB_transporters"/>
    <property type="match status" value="1"/>
</dbReference>
<evidence type="ECO:0000313" key="6">
    <source>
        <dbReference type="EMBL" id="TPG59821.1"/>
    </source>
</evidence>
<dbReference type="EMBL" id="RCZP01000003">
    <property type="protein sequence ID" value="TPG59821.1"/>
    <property type="molecule type" value="Genomic_DNA"/>
</dbReference>
<evidence type="ECO:0000259" key="5">
    <source>
        <dbReference type="PROSITE" id="PS50893"/>
    </source>
</evidence>